<evidence type="ECO:0000313" key="2">
    <source>
        <dbReference type="EMBL" id="MFD0749633.1"/>
    </source>
</evidence>
<keyword evidence="1" id="KW-0472">Membrane</keyword>
<name>A0ABW2YT69_9SPHI</name>
<evidence type="ECO:0008006" key="4">
    <source>
        <dbReference type="Google" id="ProtNLM"/>
    </source>
</evidence>
<evidence type="ECO:0000256" key="1">
    <source>
        <dbReference type="SAM" id="Phobius"/>
    </source>
</evidence>
<proteinExistence type="predicted"/>
<feature type="transmembrane region" description="Helical" evidence="1">
    <location>
        <begin position="104"/>
        <end position="123"/>
    </location>
</feature>
<evidence type="ECO:0000313" key="3">
    <source>
        <dbReference type="Proteomes" id="UP001596958"/>
    </source>
</evidence>
<dbReference type="EMBL" id="JBHTHU010000005">
    <property type="protein sequence ID" value="MFD0749633.1"/>
    <property type="molecule type" value="Genomic_DNA"/>
</dbReference>
<organism evidence="2 3">
    <name type="scientific">Mucilaginibacter calamicampi</name>
    <dbReference type="NCBI Taxonomy" id="1302352"/>
    <lineage>
        <taxon>Bacteria</taxon>
        <taxon>Pseudomonadati</taxon>
        <taxon>Bacteroidota</taxon>
        <taxon>Sphingobacteriia</taxon>
        <taxon>Sphingobacteriales</taxon>
        <taxon>Sphingobacteriaceae</taxon>
        <taxon>Mucilaginibacter</taxon>
    </lineage>
</organism>
<dbReference type="Proteomes" id="UP001596958">
    <property type="component" value="Unassembled WGS sequence"/>
</dbReference>
<reference evidence="3" key="1">
    <citation type="journal article" date="2019" name="Int. J. Syst. Evol. Microbiol.">
        <title>The Global Catalogue of Microorganisms (GCM) 10K type strain sequencing project: providing services to taxonomists for standard genome sequencing and annotation.</title>
        <authorList>
            <consortium name="The Broad Institute Genomics Platform"/>
            <consortium name="The Broad Institute Genome Sequencing Center for Infectious Disease"/>
            <person name="Wu L."/>
            <person name="Ma J."/>
        </authorList>
    </citation>
    <scope>NUCLEOTIDE SEQUENCE [LARGE SCALE GENOMIC DNA]</scope>
    <source>
        <strain evidence="3">CCUG 63418</strain>
    </source>
</reference>
<protein>
    <recommendedName>
        <fullName evidence="4">O-Antigen ligase</fullName>
    </recommendedName>
</protein>
<gene>
    <name evidence="2" type="ORF">ACFQZS_05725</name>
</gene>
<keyword evidence="1" id="KW-1133">Transmembrane helix</keyword>
<keyword evidence="3" id="KW-1185">Reference proteome</keyword>
<dbReference type="RefSeq" id="WP_377098174.1">
    <property type="nucleotide sequence ID" value="NZ_JBHTHU010000005.1"/>
</dbReference>
<feature type="transmembrane region" description="Helical" evidence="1">
    <location>
        <begin position="78"/>
        <end position="97"/>
    </location>
</feature>
<accession>A0ABW2YT69</accession>
<feature type="transmembrane region" description="Helical" evidence="1">
    <location>
        <begin position="20"/>
        <end position="40"/>
    </location>
</feature>
<keyword evidence="1" id="KW-0812">Transmembrane</keyword>
<feature type="transmembrane region" description="Helical" evidence="1">
    <location>
        <begin position="193"/>
        <end position="216"/>
    </location>
</feature>
<feature type="transmembrane region" description="Helical" evidence="1">
    <location>
        <begin position="52"/>
        <end position="72"/>
    </location>
</feature>
<feature type="transmembrane region" description="Helical" evidence="1">
    <location>
        <begin position="228"/>
        <end position="244"/>
    </location>
</feature>
<sequence>MDLNLKASDVGGKLLFASFFIPYIGLISPAYAIIIFLTILRVDKSFKITMYDFIYIVVLLLFLLIKFSQVGFGTGEAIFRYYLGAVILYHFVKVYDIKMDIQTLIFAFCVCVIIEAVVINIFFDPFRYLPNYPISVYENNLTSHYTKFMGFYQRPYSVGMNSSASSTVLCAAMIYRDVLVKKGLIIADRKIELLGLITVLMMASGVGLILYFFYILFKFNILTVKRSLILFSILILLFLYYPLVSEYIAPDSIFQKVSAGYIQFLSDYKTQQVEDVIAELHEPGNSMFIGKAFESKADITLQSDFAWNDMFICLGLGGITLFIMFFINKVNKYTVFPLLLLLLGAFHYGGMFTLAGQIVLVLILTTDYESESELETQNQTNIAI</sequence>
<feature type="transmembrane region" description="Helical" evidence="1">
    <location>
        <begin position="339"/>
        <end position="364"/>
    </location>
</feature>
<comment type="caution">
    <text evidence="2">The sequence shown here is derived from an EMBL/GenBank/DDBJ whole genome shotgun (WGS) entry which is preliminary data.</text>
</comment>
<feature type="transmembrane region" description="Helical" evidence="1">
    <location>
        <begin position="305"/>
        <end position="327"/>
    </location>
</feature>